<evidence type="ECO:0000313" key="2">
    <source>
        <dbReference type="EMBL" id="MBO0342702.1"/>
    </source>
</evidence>
<dbReference type="SUPFAM" id="SSF56601">
    <property type="entry name" value="beta-lactamase/transpeptidase-like"/>
    <property type="match status" value="1"/>
</dbReference>
<accession>A0ABS3FHV6</accession>
<dbReference type="Gene3D" id="3.40.710.10">
    <property type="entry name" value="DD-peptidase/beta-lactamase superfamily"/>
    <property type="match status" value="1"/>
</dbReference>
<dbReference type="EMBL" id="JAFLNM010000003">
    <property type="protein sequence ID" value="MBO0342702.1"/>
    <property type="molecule type" value="Genomic_DNA"/>
</dbReference>
<dbReference type="Pfam" id="PF13354">
    <property type="entry name" value="Beta-lactamase2"/>
    <property type="match status" value="1"/>
</dbReference>
<dbReference type="PROSITE" id="PS51257">
    <property type="entry name" value="PROKAR_LIPOPROTEIN"/>
    <property type="match status" value="1"/>
</dbReference>
<name>A0ABS3FHV6_9FLAO</name>
<sequence length="377" mass="42943">MWQRLAFLAFLVLGTSCSDTAPTRPLRKVLASQNPKIKNVMDHLDEYEVQIRYTQINRRNDSVVFTDYDFQVDDNTYFYPASTVKFPAAVAALEKLNEIDSLSLETRFFVEGDSVETTFAKAISEIFAVSDNAANNRLVEFLGQDDLNNRIRKRGVSPIRIAHRLSTSNADDVTTKPLVFYLNDSTTSLSSPIINSPIDPLELKGIKKGKGFIANESYQEGMFDFSQKNYYPITAQSALLKRIIFPEAFSKGQRFDLSDDQREYLLTAMHTLPSAVGYDKEEFYDSYVKFFMFGDNTDPMPDHIKIYNKVGYAYGTLTDCAYIQDTKNNIDFMLTATILVNSNGIFNDNTYEYDEVGIPFLAQLGRELYQLELERAN</sequence>
<organism evidence="2 3">
    <name type="scientific">Flagellimonas profundi</name>
    <dbReference type="NCBI Taxonomy" id="2915620"/>
    <lineage>
        <taxon>Bacteria</taxon>
        <taxon>Pseudomonadati</taxon>
        <taxon>Bacteroidota</taxon>
        <taxon>Flavobacteriia</taxon>
        <taxon>Flavobacteriales</taxon>
        <taxon>Flavobacteriaceae</taxon>
        <taxon>Flagellimonas</taxon>
    </lineage>
</organism>
<feature type="domain" description="Beta-lactamase class A catalytic" evidence="1">
    <location>
        <begin position="69"/>
        <end position="326"/>
    </location>
</feature>
<reference evidence="2 3" key="1">
    <citation type="submission" date="2021-03" db="EMBL/GenBank/DDBJ databases">
        <title>Muricauda lutimaris sp. nov. and Muricauda ruestringensis sp. nov, two marine members of the Flavobacteriaceae isolated from deep sea sediments of Western Pacific.</title>
        <authorList>
            <person name="Zhao S."/>
            <person name="Liu R."/>
        </authorList>
    </citation>
    <scope>NUCLEOTIDE SEQUENCE [LARGE SCALE GENOMIC DNA]</scope>
    <source>
        <strain evidence="2 3">BC31-3-A3</strain>
    </source>
</reference>
<dbReference type="GO" id="GO:0016787">
    <property type="term" value="F:hydrolase activity"/>
    <property type="evidence" value="ECO:0007669"/>
    <property type="project" value="UniProtKB-KW"/>
</dbReference>
<dbReference type="RefSeq" id="WP_207029687.1">
    <property type="nucleotide sequence ID" value="NZ_JAFLNM010000003.1"/>
</dbReference>
<proteinExistence type="predicted"/>
<comment type="caution">
    <text evidence="2">The sequence shown here is derived from an EMBL/GenBank/DDBJ whole genome shotgun (WGS) entry which is preliminary data.</text>
</comment>
<evidence type="ECO:0000259" key="1">
    <source>
        <dbReference type="Pfam" id="PF13354"/>
    </source>
</evidence>
<keyword evidence="2" id="KW-0378">Hydrolase</keyword>
<evidence type="ECO:0000313" key="3">
    <source>
        <dbReference type="Proteomes" id="UP000664807"/>
    </source>
</evidence>
<dbReference type="InterPro" id="IPR045155">
    <property type="entry name" value="Beta-lactam_cat"/>
</dbReference>
<dbReference type="InterPro" id="IPR012338">
    <property type="entry name" value="Beta-lactam/transpept-like"/>
</dbReference>
<protein>
    <submittedName>
        <fullName evidence="2">Serine hydrolase</fullName>
    </submittedName>
</protein>
<gene>
    <name evidence="2" type="ORF">J0654_13670</name>
</gene>
<dbReference type="Proteomes" id="UP000664807">
    <property type="component" value="Unassembled WGS sequence"/>
</dbReference>
<keyword evidence="3" id="KW-1185">Reference proteome</keyword>